<dbReference type="GO" id="GO:0006357">
    <property type="term" value="P:regulation of transcription by RNA polymerase II"/>
    <property type="evidence" value="ECO:0007669"/>
    <property type="project" value="InterPro"/>
</dbReference>
<evidence type="ECO:0000256" key="4">
    <source>
        <dbReference type="ARBA" id="ARBA00023163"/>
    </source>
</evidence>
<dbReference type="eggNOG" id="ENOG502SRH4">
    <property type="taxonomic scope" value="Eukaryota"/>
</dbReference>
<reference evidence="9" key="3">
    <citation type="journal article" date="2021" name="Int. J. Parasitol.">
        <title>Comparative analysis of gene expression between Babesia bovis blood stages and kinetes allowed by improved genome annotation.</title>
        <authorList>
            <person name="Ueti M.W."/>
            <person name="Johnson W.C."/>
            <person name="Kappmeyer L.S."/>
            <person name="Herndon D.R."/>
            <person name="Mousel M.R."/>
            <person name="Reif K.E."/>
            <person name="Taus N.S."/>
            <person name="Ifeonu O.O."/>
            <person name="Silva J.C."/>
            <person name="Suarez C.E."/>
            <person name="Brayton K.A."/>
        </authorList>
    </citation>
    <scope>NUCLEOTIDE SEQUENCE [LARGE SCALE GENOMIC DNA]</scope>
</reference>
<dbReference type="Gene3D" id="3.10.450.580">
    <property type="entry name" value="Mediator complex, subunit Med6"/>
    <property type="match status" value="1"/>
</dbReference>
<feature type="region of interest" description="Disordered" evidence="7">
    <location>
        <begin position="261"/>
        <end position="281"/>
    </location>
</feature>
<dbReference type="GeneID" id="5477570"/>
<accession>A7AVF7</accession>
<sequence length="281" mass="32359">MDGRQMSAAGCDDADEFINEYEAECQCEFIDPRFLATTALDSNHAALDYFYQSPFYQKYREGSLNELMRAGTEVDSQQVGLIFQVTYSNLNDVNEALANLPPLDEPARIQHYCNSTLFHITLFSRNLGQNGLTTTPIKVYYIIQGSIFLCPPFGSLLRHRLHESIQHFENFYDTLNDIVKWSSSHGYVWEPKKKILDPQIEMLCNKYNFKENEDENFIKDGNMHIFYLKPHESAAMRISQHEIKVLSKKLAELQELTMENTVSIGTPRSQESNETQTSLTL</sequence>
<keyword evidence="4 6" id="KW-0804">Transcription</keyword>
<dbReference type="InParanoid" id="A7AVF7"/>
<keyword evidence="3 6" id="KW-0805">Transcription regulation</keyword>
<evidence type="ECO:0000313" key="9">
    <source>
        <dbReference type="Proteomes" id="UP000002173"/>
    </source>
</evidence>
<evidence type="ECO:0000256" key="2">
    <source>
        <dbReference type="ARBA" id="ARBA00007526"/>
    </source>
</evidence>
<dbReference type="GO" id="GO:0003712">
    <property type="term" value="F:transcription coregulator activity"/>
    <property type="evidence" value="ECO:0007669"/>
    <property type="project" value="InterPro"/>
</dbReference>
<evidence type="ECO:0000313" key="8">
    <source>
        <dbReference type="EMBL" id="EDO05783.1"/>
    </source>
</evidence>
<dbReference type="OMA" id="IHIYYNT"/>
<comment type="caution">
    <text evidence="8">The sequence shown here is derived from an EMBL/GenBank/DDBJ whole genome shotgun (WGS) entry which is preliminary data.</text>
</comment>
<evidence type="ECO:0000256" key="3">
    <source>
        <dbReference type="ARBA" id="ARBA00023015"/>
    </source>
</evidence>
<comment type="subcellular location">
    <subcellularLocation>
        <location evidence="1 6">Nucleus</location>
    </subcellularLocation>
</comment>
<dbReference type="GO" id="GO:0016592">
    <property type="term" value="C:mediator complex"/>
    <property type="evidence" value="ECO:0007669"/>
    <property type="project" value="InterPro"/>
</dbReference>
<reference evidence="8 9" key="1">
    <citation type="journal article" date="2007" name="PLoS Pathog.">
        <title>Genome sequence of Babesia bovis and comparative analysis of apicomplexan hemoprotozoa.</title>
        <authorList>
            <person name="Brayton K.A."/>
            <person name="Lau A.O.T."/>
            <person name="Herndon D.R."/>
            <person name="Hannick L."/>
            <person name="Kappmeyer L.S."/>
            <person name="Berens S.J."/>
            <person name="Bidwell S.L."/>
            <person name="Brown W.C."/>
            <person name="Crabtree J."/>
            <person name="Fadrosh D."/>
            <person name="Feldblum T."/>
            <person name="Forberger H.A."/>
            <person name="Haas B.J."/>
            <person name="Howell J.M."/>
            <person name="Khouri H."/>
            <person name="Koo H."/>
            <person name="Mann D.J."/>
            <person name="Norimine J."/>
            <person name="Paulsen I.T."/>
            <person name="Radune D."/>
            <person name="Ren Q."/>
            <person name="Smith R.K. Jr."/>
            <person name="Suarez C.E."/>
            <person name="White O."/>
            <person name="Wortman J.R."/>
            <person name="Knowles D.P. Jr."/>
            <person name="McElwain T.F."/>
            <person name="Nene V.M."/>
        </authorList>
    </citation>
    <scope>NUCLEOTIDE SEQUENCE [LARGE SCALE GENOMIC DNA]</scope>
    <source>
        <strain evidence="8">T2Bo</strain>
    </source>
</reference>
<evidence type="ECO:0000256" key="5">
    <source>
        <dbReference type="ARBA" id="ARBA00023242"/>
    </source>
</evidence>
<dbReference type="PANTHER" id="PTHR13104">
    <property type="entry name" value="MED-6-RELATED"/>
    <property type="match status" value="1"/>
</dbReference>
<keyword evidence="5 6" id="KW-0539">Nucleus</keyword>
<dbReference type="VEuPathDB" id="PiroplasmaDB:BBOV_IV001860"/>
<protein>
    <recommendedName>
        <fullName evidence="6">Mediator of RNA polymerase II transcription subunit 6</fullName>
    </recommendedName>
    <alternativeName>
        <fullName evidence="6">Mediator complex subunit 6</fullName>
    </alternativeName>
</protein>
<dbReference type="Pfam" id="PF04934">
    <property type="entry name" value="Med6"/>
    <property type="match status" value="1"/>
</dbReference>
<dbReference type="STRING" id="5865.A7AVF7"/>
<gene>
    <name evidence="6" type="primary">MED6</name>
    <name evidence="8" type="ORF">BBOV_IV001860</name>
</gene>
<comment type="similarity">
    <text evidence="2 6">Belongs to the Mediator complex subunit 6 family.</text>
</comment>
<organism evidence="8 9">
    <name type="scientific">Babesia bovis</name>
    <dbReference type="NCBI Taxonomy" id="5865"/>
    <lineage>
        <taxon>Eukaryota</taxon>
        <taxon>Sar</taxon>
        <taxon>Alveolata</taxon>
        <taxon>Apicomplexa</taxon>
        <taxon>Aconoidasida</taxon>
        <taxon>Piroplasmida</taxon>
        <taxon>Babesiidae</taxon>
        <taxon>Babesia</taxon>
    </lineage>
</organism>
<keyword evidence="9" id="KW-1185">Reference proteome</keyword>
<comment type="function">
    <text evidence="6">Component of the Mediator complex, a coactivator involved in the regulated transcription of nearly all RNA polymerase II-dependent genes. Mediator functions as a bridge to convey information from gene-specific regulatory proteins to the basal RNA polymerase II transcription machinery. Mediator is recruited to promoters by direct interactions with regulatory proteins and serves as a scaffold for the assembly of a functional preinitiation complex with RNA polymerase II and the general transcription factors.</text>
</comment>
<name>A7AVF7_BABBO</name>
<dbReference type="RefSeq" id="XP_001609351.1">
    <property type="nucleotide sequence ID" value="XM_001609301.1"/>
</dbReference>
<dbReference type="KEGG" id="bbo:BBOV_IV001860"/>
<keyword evidence="6" id="KW-0010">Activator</keyword>
<dbReference type="InterPro" id="IPR038566">
    <property type="entry name" value="Mediator_Med6_sf"/>
</dbReference>
<proteinExistence type="inferred from homology"/>
<evidence type="ECO:0000256" key="6">
    <source>
        <dbReference type="RuleBase" id="RU364143"/>
    </source>
</evidence>
<dbReference type="EMBL" id="AAXT01000004">
    <property type="protein sequence ID" value="EDO05783.1"/>
    <property type="molecule type" value="Genomic_DNA"/>
</dbReference>
<dbReference type="Proteomes" id="UP000002173">
    <property type="component" value="Unassembled WGS sequence"/>
</dbReference>
<evidence type="ECO:0000256" key="7">
    <source>
        <dbReference type="SAM" id="MobiDB-lite"/>
    </source>
</evidence>
<evidence type="ECO:0000256" key="1">
    <source>
        <dbReference type="ARBA" id="ARBA00004123"/>
    </source>
</evidence>
<reference evidence="9" key="2">
    <citation type="journal article" date="2020" name="Data Brief">
        <title>Transcriptome dataset of Babesia bovis life stages within vertebrate and invertebrate hosts.</title>
        <authorList>
            <person name="Ueti M.W."/>
            <person name="Johnson W.C."/>
            <person name="Kappmeyer L.S."/>
            <person name="Herndon D.R."/>
            <person name="Mousel M.R."/>
            <person name="Reif K.E."/>
            <person name="Taus N.S."/>
            <person name="Ifeonu O.O."/>
            <person name="Silva J.C."/>
            <person name="Suarez C.E."/>
            <person name="Brayton K.A."/>
        </authorList>
    </citation>
    <scope>NUCLEOTIDE SEQUENCE [LARGE SCALE GENOMIC DNA]</scope>
</reference>
<comment type="subunit">
    <text evidence="6">Component of the Mediator complex.</text>
</comment>
<dbReference type="AlphaFoldDB" id="A7AVF7"/>
<dbReference type="InterPro" id="IPR007018">
    <property type="entry name" value="Mediator_Med6"/>
</dbReference>